<dbReference type="InterPro" id="IPR012944">
    <property type="entry name" value="SusD_RagB_dom"/>
</dbReference>
<evidence type="ECO:0000313" key="9">
    <source>
        <dbReference type="EMBL" id="MCP9612528.1"/>
    </source>
</evidence>
<evidence type="ECO:0000259" key="7">
    <source>
        <dbReference type="Pfam" id="PF07980"/>
    </source>
</evidence>
<evidence type="ECO:0000256" key="2">
    <source>
        <dbReference type="ARBA" id="ARBA00006275"/>
    </source>
</evidence>
<dbReference type="PROSITE" id="PS51257">
    <property type="entry name" value="PROKAR_LIPOPROTEIN"/>
    <property type="match status" value="1"/>
</dbReference>
<evidence type="ECO:0000256" key="4">
    <source>
        <dbReference type="ARBA" id="ARBA00023136"/>
    </source>
</evidence>
<name>A0ABT1MIT8_9BACT</name>
<feature type="chain" id="PRO_5046939651" evidence="6">
    <location>
        <begin position="21"/>
        <end position="569"/>
    </location>
</feature>
<keyword evidence="3 6" id="KW-0732">Signal</keyword>
<organism evidence="9 10">
    <name type="scientific">Coprobacter tertius</name>
    <dbReference type="NCBI Taxonomy" id="2944915"/>
    <lineage>
        <taxon>Bacteria</taxon>
        <taxon>Pseudomonadati</taxon>
        <taxon>Bacteroidota</taxon>
        <taxon>Bacteroidia</taxon>
        <taxon>Bacteroidales</taxon>
        <taxon>Barnesiellaceae</taxon>
        <taxon>Coprobacter</taxon>
    </lineage>
</organism>
<evidence type="ECO:0000259" key="8">
    <source>
        <dbReference type="Pfam" id="PF14322"/>
    </source>
</evidence>
<accession>A0ABT1MIT8</accession>
<feature type="domain" description="RagB/SusD" evidence="7">
    <location>
        <begin position="270"/>
        <end position="569"/>
    </location>
</feature>
<gene>
    <name evidence="9" type="ORF">NMU02_10535</name>
</gene>
<evidence type="ECO:0000256" key="3">
    <source>
        <dbReference type="ARBA" id="ARBA00022729"/>
    </source>
</evidence>
<evidence type="ECO:0000256" key="6">
    <source>
        <dbReference type="SAM" id="SignalP"/>
    </source>
</evidence>
<protein>
    <submittedName>
        <fullName evidence="9">RagB/SusD family nutrient uptake outer membrane protein</fullName>
    </submittedName>
</protein>
<sequence>MKIINYILLSILLMTGVSCNFLDTEPNDFIRPQDFYKDSNDALLALTGIYSTLGSQNLYGGAYMQLFGTDDLTYYDRNTLPINVPNNNFDAGNNEVANVWAQLYTGINNANIFLERIEKTSMDAGTKKTYIGEATFLRAYFYFLLAQSWGDVPLITRAQYDENNLIRDCAATKQASVLAWVTSEMEKAEPMVAEIEAVEGGHVNKSAVRGILARVYLKRAGWPVNEGKPMYEKARYWAGEVIRYDKIKHDLNPDYTQVFKNLAADVADTKECLWEIYFTGNRLDGHQAAGRWGCTMGIKNNDVSKKSMGYSYAFYSVTLNLWDLFNDIDADGIPDLDDVTEKNNPDVRRDWNIAPYRYQQRNDNSTIFWKRYWYYKGDIKLDNNGNVLMKDDGVTPQTSGYGEYVQRNVGKYRREYEVVSPRDKNYTPINFPVLRYSDVLLMYAEADNEVEGSPSNKAVEYVKRVRKRAGLETKDSWSYEEFKRLIRDERARELCFEGVRKFDLLRWDYFTEEMNNVYRYVMNDSRWASGKSFAEYYAQNAASSERYKWLPIPIHELSLNHSLKQNPAW</sequence>
<dbReference type="CDD" id="cd08977">
    <property type="entry name" value="SusD"/>
    <property type="match status" value="1"/>
</dbReference>
<dbReference type="Gene3D" id="1.25.40.390">
    <property type="match status" value="1"/>
</dbReference>
<proteinExistence type="inferred from homology"/>
<evidence type="ECO:0000313" key="10">
    <source>
        <dbReference type="Proteomes" id="UP001205603"/>
    </source>
</evidence>
<dbReference type="RefSeq" id="WP_255027847.1">
    <property type="nucleotide sequence ID" value="NZ_JANDHW010000010.1"/>
</dbReference>
<comment type="caution">
    <text evidence="9">The sequence shown here is derived from an EMBL/GenBank/DDBJ whole genome shotgun (WGS) entry which is preliminary data.</text>
</comment>
<comment type="similarity">
    <text evidence="2">Belongs to the SusD family.</text>
</comment>
<dbReference type="EMBL" id="JANDHW010000010">
    <property type="protein sequence ID" value="MCP9612528.1"/>
    <property type="molecule type" value="Genomic_DNA"/>
</dbReference>
<feature type="domain" description="SusD-like N-terminal" evidence="8">
    <location>
        <begin position="86"/>
        <end position="217"/>
    </location>
</feature>
<dbReference type="SUPFAM" id="SSF48452">
    <property type="entry name" value="TPR-like"/>
    <property type="match status" value="1"/>
</dbReference>
<dbReference type="Pfam" id="PF07980">
    <property type="entry name" value="SusD_RagB"/>
    <property type="match status" value="1"/>
</dbReference>
<feature type="signal peptide" evidence="6">
    <location>
        <begin position="1"/>
        <end position="20"/>
    </location>
</feature>
<evidence type="ECO:0000256" key="1">
    <source>
        <dbReference type="ARBA" id="ARBA00004442"/>
    </source>
</evidence>
<keyword evidence="4" id="KW-0472">Membrane</keyword>
<dbReference type="InterPro" id="IPR033985">
    <property type="entry name" value="SusD-like_N"/>
</dbReference>
<comment type="subcellular location">
    <subcellularLocation>
        <location evidence="1">Cell outer membrane</location>
    </subcellularLocation>
</comment>
<keyword evidence="10" id="KW-1185">Reference proteome</keyword>
<keyword evidence="5" id="KW-0998">Cell outer membrane</keyword>
<evidence type="ECO:0000256" key="5">
    <source>
        <dbReference type="ARBA" id="ARBA00023237"/>
    </source>
</evidence>
<dbReference type="Pfam" id="PF14322">
    <property type="entry name" value="SusD-like_3"/>
    <property type="match status" value="1"/>
</dbReference>
<reference evidence="9 10" key="1">
    <citation type="submission" date="2022-07" db="EMBL/GenBank/DDBJ databases">
        <title>Fecal culturing of patients with breast cancer.</title>
        <authorList>
            <person name="Teng N.M.Y."/>
            <person name="Kiu R."/>
            <person name="Evans R."/>
            <person name="Baker D.J."/>
            <person name="Zenner C."/>
            <person name="Robinson S.D."/>
            <person name="Hall L.J."/>
        </authorList>
    </citation>
    <scope>NUCLEOTIDE SEQUENCE [LARGE SCALE GENOMIC DNA]</scope>
    <source>
        <strain evidence="9 10">LH1063</strain>
    </source>
</reference>
<dbReference type="Proteomes" id="UP001205603">
    <property type="component" value="Unassembled WGS sequence"/>
</dbReference>
<dbReference type="InterPro" id="IPR011990">
    <property type="entry name" value="TPR-like_helical_dom_sf"/>
</dbReference>